<keyword evidence="4" id="KW-1185">Reference proteome</keyword>
<feature type="domain" description="Formyl transferase C-terminal" evidence="2">
    <location>
        <begin position="197"/>
        <end position="282"/>
    </location>
</feature>
<gene>
    <name evidence="3" type="ORF">KDW03_03300</name>
</gene>
<evidence type="ECO:0008006" key="5">
    <source>
        <dbReference type="Google" id="ProtNLM"/>
    </source>
</evidence>
<dbReference type="AlphaFoldDB" id="A0AAX3BEZ9"/>
<evidence type="ECO:0000259" key="2">
    <source>
        <dbReference type="Pfam" id="PF02911"/>
    </source>
</evidence>
<dbReference type="InterPro" id="IPR011034">
    <property type="entry name" value="Formyl_transferase-like_C_sf"/>
</dbReference>
<dbReference type="SUPFAM" id="SSF53328">
    <property type="entry name" value="Formyltransferase"/>
    <property type="match status" value="1"/>
</dbReference>
<dbReference type="RefSeq" id="WP_271435972.1">
    <property type="nucleotide sequence ID" value="NZ_CP073355.1"/>
</dbReference>
<dbReference type="KEGG" id="taqu:KDW03_03300"/>
<dbReference type="Gene3D" id="3.40.50.12230">
    <property type="match status" value="1"/>
</dbReference>
<dbReference type="GO" id="GO:0004479">
    <property type="term" value="F:methionyl-tRNA formyltransferase activity"/>
    <property type="evidence" value="ECO:0007669"/>
    <property type="project" value="TreeGrafter"/>
</dbReference>
<evidence type="ECO:0000259" key="1">
    <source>
        <dbReference type="Pfam" id="PF00551"/>
    </source>
</evidence>
<organism evidence="3 4">
    <name type="scientific">Thermospira aquatica</name>
    <dbReference type="NCBI Taxonomy" id="2828656"/>
    <lineage>
        <taxon>Bacteria</taxon>
        <taxon>Pseudomonadati</taxon>
        <taxon>Spirochaetota</taxon>
        <taxon>Spirochaetia</taxon>
        <taxon>Brevinematales</taxon>
        <taxon>Thermospiraceae</taxon>
        <taxon>Thermospira</taxon>
    </lineage>
</organism>
<evidence type="ECO:0000313" key="3">
    <source>
        <dbReference type="EMBL" id="URA10845.1"/>
    </source>
</evidence>
<evidence type="ECO:0000313" key="4">
    <source>
        <dbReference type="Proteomes" id="UP001056539"/>
    </source>
</evidence>
<dbReference type="Pfam" id="PF00551">
    <property type="entry name" value="Formyl_trans_N"/>
    <property type="match status" value="1"/>
</dbReference>
<dbReference type="InterPro" id="IPR036477">
    <property type="entry name" value="Formyl_transf_N_sf"/>
</dbReference>
<dbReference type="Pfam" id="PF02911">
    <property type="entry name" value="Formyl_trans_C"/>
    <property type="match status" value="1"/>
</dbReference>
<dbReference type="SUPFAM" id="SSF50486">
    <property type="entry name" value="FMT C-terminal domain-like"/>
    <property type="match status" value="1"/>
</dbReference>
<feature type="domain" description="Formyl transferase N-terminal" evidence="1">
    <location>
        <begin position="86"/>
        <end position="144"/>
    </location>
</feature>
<accession>A0AAX3BEZ9</accession>
<name>A0AAX3BEZ9_9SPIR</name>
<protein>
    <recommendedName>
        <fullName evidence="5">Methionyl-tRNA formyltransferase</fullName>
    </recommendedName>
</protein>
<dbReference type="PANTHER" id="PTHR11138">
    <property type="entry name" value="METHIONYL-TRNA FORMYLTRANSFERASE"/>
    <property type="match status" value="1"/>
</dbReference>
<dbReference type="Proteomes" id="UP001056539">
    <property type="component" value="Chromosome"/>
</dbReference>
<proteinExistence type="predicted"/>
<dbReference type="EMBL" id="CP073355">
    <property type="protein sequence ID" value="URA10845.1"/>
    <property type="molecule type" value="Genomic_DNA"/>
</dbReference>
<dbReference type="PANTHER" id="PTHR11138:SF5">
    <property type="entry name" value="METHIONYL-TRNA FORMYLTRANSFERASE, MITOCHONDRIAL"/>
    <property type="match status" value="1"/>
</dbReference>
<reference evidence="3" key="1">
    <citation type="submission" date="2021-04" db="EMBL/GenBank/DDBJ databases">
        <authorList>
            <person name="Postec A."/>
        </authorList>
    </citation>
    <scope>NUCLEOTIDE SEQUENCE</scope>
    <source>
        <strain evidence="3">F1F22</strain>
    </source>
</reference>
<sequence>MHKVAFYLMGSKGFYVLNHFIKKFGSGNIEYIISSEDHKLQKDFYKEIEALAVSEGIPFFHRTEKEKIELLEMNFKGYKFAIGWKWLIKNEKNLIVLHDSLLPRYRGFAPLVNCLINGETRIGVSAIYAAKDYDKGDIIMQVDTIINYPIKIIEAIRLIEPLYFDLVEKIYQKICNEEEIKTVKQYDADATYSMWLDEEDYFIDWSWVSNKIKRFVDATGFPYDNAKAYLNNQVVKIIEAEVVEDVVVEHRERHIGKVIFIADDKPVVICGKGLIKLIEIRDLVGNLIRVNMRSRFK</sequence>
<reference evidence="3" key="2">
    <citation type="submission" date="2022-06" db="EMBL/GenBank/DDBJ databases">
        <title>Thermospira aquatica gen. nov., sp. nov.</title>
        <authorList>
            <person name="Ben Ali Gam Z."/>
            <person name="Labat M."/>
        </authorList>
    </citation>
    <scope>NUCLEOTIDE SEQUENCE</scope>
    <source>
        <strain evidence="3">F1F22</strain>
    </source>
</reference>
<dbReference type="InterPro" id="IPR002376">
    <property type="entry name" value="Formyl_transf_N"/>
</dbReference>
<dbReference type="InterPro" id="IPR005793">
    <property type="entry name" value="Formyl_trans_C"/>
</dbReference>